<dbReference type="Proteomes" id="UP000256294">
    <property type="component" value="Unassembled WGS sequence"/>
</dbReference>
<gene>
    <name evidence="1" type="ORF">BDD26_1493</name>
</gene>
<reference evidence="1 2" key="1">
    <citation type="submission" date="2018-08" db="EMBL/GenBank/DDBJ databases">
        <title>Genomic Encyclopedia of Archaeal and Bacterial Type Strains, Phase II (KMG-II): from individual species to whole genera.</title>
        <authorList>
            <person name="Goeker M."/>
        </authorList>
    </citation>
    <scope>NUCLEOTIDE SEQUENCE [LARGE SCALE GENOMIC DNA]</scope>
    <source>
        <strain evidence="1 2">DSM 17905</strain>
    </source>
</reference>
<name>A0A3D9UC03_9GAMM</name>
<comment type="caution">
    <text evidence="1">The sequence shown here is derived from an EMBL/GenBank/DDBJ whole genome shotgun (WGS) entry which is preliminary data.</text>
</comment>
<dbReference type="EMBL" id="QTUB01000001">
    <property type="protein sequence ID" value="REF26806.1"/>
    <property type="molecule type" value="Genomic_DNA"/>
</dbReference>
<evidence type="ECO:0000313" key="2">
    <source>
        <dbReference type="Proteomes" id="UP000256294"/>
    </source>
</evidence>
<sequence length="71" mass="8159">MLDLCIFPPSFKLPLCWLRSFIPAIKLFMLPEINERLLPLTGGQPLAGQFVPDEFVAPLSPQRILKFIEYK</sequence>
<accession>A0A3D9UC03</accession>
<protein>
    <submittedName>
        <fullName evidence="1">Uncharacterized protein</fullName>
    </submittedName>
</protein>
<proteinExistence type="predicted"/>
<keyword evidence="2" id="KW-1185">Reference proteome</keyword>
<dbReference type="AlphaFoldDB" id="A0A3D9UC03"/>
<organism evidence="1 2">
    <name type="scientific">Xenorhabdus cabanillasii</name>
    <dbReference type="NCBI Taxonomy" id="351673"/>
    <lineage>
        <taxon>Bacteria</taxon>
        <taxon>Pseudomonadati</taxon>
        <taxon>Pseudomonadota</taxon>
        <taxon>Gammaproteobacteria</taxon>
        <taxon>Enterobacterales</taxon>
        <taxon>Morganellaceae</taxon>
        <taxon>Xenorhabdus</taxon>
    </lineage>
</organism>
<evidence type="ECO:0000313" key="1">
    <source>
        <dbReference type="EMBL" id="REF26806.1"/>
    </source>
</evidence>